<name>R0FZX1_9BRAS</name>
<feature type="compositionally biased region" description="Polar residues" evidence="1">
    <location>
        <begin position="77"/>
        <end position="89"/>
    </location>
</feature>
<dbReference type="KEGG" id="crb:17888161"/>
<sequence>MGSEVINLTKPRFDLSMSKRTRKPWSSLNSDMHHQDISTQSSQPKPDDDKEQDEIEDKEIDRKSLNNLMRCEEKSNGEANNGNNKSSLGQHFGDDEGIKQTMQLVVKKEKQGGVKFKGMMGRYVKVWSGLIKAKRTDRKTPVLRFKT</sequence>
<feature type="region of interest" description="Disordered" evidence="1">
    <location>
        <begin position="1"/>
        <end position="95"/>
    </location>
</feature>
<accession>R0FZX1</accession>
<evidence type="ECO:0000313" key="3">
    <source>
        <dbReference type="Proteomes" id="UP000029121"/>
    </source>
</evidence>
<dbReference type="eggNOG" id="ENOG502S7GP">
    <property type="taxonomic scope" value="Eukaryota"/>
</dbReference>
<dbReference type="STRING" id="81985.R0FZX1"/>
<dbReference type="Proteomes" id="UP000029121">
    <property type="component" value="Unassembled WGS sequence"/>
</dbReference>
<protein>
    <submittedName>
        <fullName evidence="2">Uncharacterized protein</fullName>
    </submittedName>
</protein>
<dbReference type="AlphaFoldDB" id="R0FZX1"/>
<evidence type="ECO:0000256" key="1">
    <source>
        <dbReference type="SAM" id="MobiDB-lite"/>
    </source>
</evidence>
<reference evidence="3" key="1">
    <citation type="journal article" date="2013" name="Nat. Genet.">
        <title>The Capsella rubella genome and the genomic consequences of rapid mating system evolution.</title>
        <authorList>
            <person name="Slotte T."/>
            <person name="Hazzouri K.M."/>
            <person name="Agren J.A."/>
            <person name="Koenig D."/>
            <person name="Maumus F."/>
            <person name="Guo Y.L."/>
            <person name="Steige K."/>
            <person name="Platts A.E."/>
            <person name="Escobar J.S."/>
            <person name="Newman L.K."/>
            <person name="Wang W."/>
            <person name="Mandakova T."/>
            <person name="Vello E."/>
            <person name="Smith L.M."/>
            <person name="Henz S.R."/>
            <person name="Steffen J."/>
            <person name="Takuno S."/>
            <person name="Brandvain Y."/>
            <person name="Coop G."/>
            <person name="Andolfatto P."/>
            <person name="Hu T.T."/>
            <person name="Blanchette M."/>
            <person name="Clark R.M."/>
            <person name="Quesneville H."/>
            <person name="Nordborg M."/>
            <person name="Gaut B.S."/>
            <person name="Lysak M.A."/>
            <person name="Jenkins J."/>
            <person name="Grimwood J."/>
            <person name="Chapman J."/>
            <person name="Prochnik S."/>
            <person name="Shu S."/>
            <person name="Rokhsar D."/>
            <person name="Schmutz J."/>
            <person name="Weigel D."/>
            <person name="Wright S.I."/>
        </authorList>
    </citation>
    <scope>NUCLEOTIDE SEQUENCE [LARGE SCALE GENOMIC DNA]</scope>
    <source>
        <strain evidence="3">cv. Monte Gargano</strain>
    </source>
</reference>
<organism evidence="2 3">
    <name type="scientific">Capsella rubella</name>
    <dbReference type="NCBI Taxonomy" id="81985"/>
    <lineage>
        <taxon>Eukaryota</taxon>
        <taxon>Viridiplantae</taxon>
        <taxon>Streptophyta</taxon>
        <taxon>Embryophyta</taxon>
        <taxon>Tracheophyta</taxon>
        <taxon>Spermatophyta</taxon>
        <taxon>Magnoliopsida</taxon>
        <taxon>eudicotyledons</taxon>
        <taxon>Gunneridae</taxon>
        <taxon>Pentapetalae</taxon>
        <taxon>rosids</taxon>
        <taxon>malvids</taxon>
        <taxon>Brassicales</taxon>
        <taxon>Brassicaceae</taxon>
        <taxon>Camelineae</taxon>
        <taxon>Capsella</taxon>
    </lineage>
</organism>
<proteinExistence type="predicted"/>
<dbReference type="OrthoDB" id="1928482at2759"/>
<feature type="compositionally biased region" description="Basic and acidic residues" evidence="1">
    <location>
        <begin position="59"/>
        <end position="76"/>
    </location>
</feature>
<dbReference type="EMBL" id="KB870808">
    <property type="protein sequence ID" value="EOA28406.1"/>
    <property type="molecule type" value="Genomic_DNA"/>
</dbReference>
<evidence type="ECO:0000313" key="2">
    <source>
        <dbReference type="EMBL" id="EOA28406.1"/>
    </source>
</evidence>
<feature type="compositionally biased region" description="Acidic residues" evidence="1">
    <location>
        <begin position="49"/>
        <end position="58"/>
    </location>
</feature>
<gene>
    <name evidence="2" type="ORF">CARUB_v10024612mg</name>
</gene>
<keyword evidence="3" id="KW-1185">Reference proteome</keyword>